<keyword evidence="3" id="KW-1185">Reference proteome</keyword>
<evidence type="ECO:0000313" key="2">
    <source>
        <dbReference type="EMBL" id="KAK9159703.1"/>
    </source>
</evidence>
<feature type="region of interest" description="Disordered" evidence="1">
    <location>
        <begin position="220"/>
        <end position="307"/>
    </location>
</feature>
<proteinExistence type="predicted"/>
<feature type="compositionally biased region" description="Pro residues" evidence="1">
    <location>
        <begin position="272"/>
        <end position="298"/>
    </location>
</feature>
<protein>
    <submittedName>
        <fullName evidence="2">Uncharacterized protein</fullName>
    </submittedName>
</protein>
<feature type="compositionally biased region" description="Polar residues" evidence="1">
    <location>
        <begin position="220"/>
        <end position="229"/>
    </location>
</feature>
<feature type="compositionally biased region" description="Polar residues" evidence="1">
    <location>
        <begin position="248"/>
        <end position="268"/>
    </location>
</feature>
<accession>A0AAP0KVW1</accession>
<reference evidence="2 3" key="1">
    <citation type="submission" date="2024-01" db="EMBL/GenBank/DDBJ databases">
        <title>Genome assemblies of Stephania.</title>
        <authorList>
            <person name="Yang L."/>
        </authorList>
    </citation>
    <scope>NUCLEOTIDE SEQUENCE [LARGE SCALE GENOMIC DNA]</scope>
    <source>
        <strain evidence="2">YNDBR</strain>
        <tissue evidence="2">Leaf</tissue>
    </source>
</reference>
<dbReference type="Proteomes" id="UP001420932">
    <property type="component" value="Unassembled WGS sequence"/>
</dbReference>
<sequence length="392" mass="43269">MRLIDDEEEFIGEIVPTFGNQSEFEDLFDGKARDLGELEMLATPWGRARIWCDDIIIIISFHSICASSSSSRKLSFYLSGSPPIAQIQAPEPLLTKSFLPLSITTHPPFRPKSKYSLELLECIATQLEAVDLSSVKKKDKAPLMNARLVVELGVGLEANRKKGFRGDGEEGRIAREEVAKVIRVVTFCSQPVLIRNMHKSVRPIDYLTYVNNPYNLPPGTTSPHNYANTSANANTPSISPSPPPNAPFDNTTINASKNTSPPHSSPQKTAPLRPPPAPYSTTPPPSSNTSPPPSPPPKNCSTNALLTPPFPSLGPGVAQVGVVTVVERGPKVVEGRHRRWWPLEPQGGREGRDFLRGFALKNLYGWFWYELSANILKKKEKEKTFLLLENLT</sequence>
<comment type="caution">
    <text evidence="2">The sequence shown here is derived from an EMBL/GenBank/DDBJ whole genome shotgun (WGS) entry which is preliminary data.</text>
</comment>
<dbReference type="AlphaFoldDB" id="A0AAP0KVW1"/>
<dbReference type="EMBL" id="JBBNAF010000003">
    <property type="protein sequence ID" value="KAK9159703.1"/>
    <property type="molecule type" value="Genomic_DNA"/>
</dbReference>
<gene>
    <name evidence="2" type="ORF">Syun_006044</name>
</gene>
<name>A0AAP0KVW1_9MAGN</name>
<evidence type="ECO:0000313" key="3">
    <source>
        <dbReference type="Proteomes" id="UP001420932"/>
    </source>
</evidence>
<organism evidence="2 3">
    <name type="scientific">Stephania yunnanensis</name>
    <dbReference type="NCBI Taxonomy" id="152371"/>
    <lineage>
        <taxon>Eukaryota</taxon>
        <taxon>Viridiplantae</taxon>
        <taxon>Streptophyta</taxon>
        <taxon>Embryophyta</taxon>
        <taxon>Tracheophyta</taxon>
        <taxon>Spermatophyta</taxon>
        <taxon>Magnoliopsida</taxon>
        <taxon>Ranunculales</taxon>
        <taxon>Menispermaceae</taxon>
        <taxon>Menispermoideae</taxon>
        <taxon>Cissampelideae</taxon>
        <taxon>Stephania</taxon>
    </lineage>
</organism>
<evidence type="ECO:0000256" key="1">
    <source>
        <dbReference type="SAM" id="MobiDB-lite"/>
    </source>
</evidence>